<evidence type="ECO:0000313" key="6">
    <source>
        <dbReference type="EMBL" id="QXJ20739.1"/>
    </source>
</evidence>
<dbReference type="PROSITE" id="PS00624">
    <property type="entry name" value="GMC_OXRED_2"/>
    <property type="match status" value="1"/>
</dbReference>
<dbReference type="SUPFAM" id="SSF51905">
    <property type="entry name" value="FAD/NAD(P)-binding domain"/>
    <property type="match status" value="1"/>
</dbReference>
<comment type="similarity">
    <text evidence="2">Belongs to the GMC oxidoreductase family.</text>
</comment>
<protein>
    <submittedName>
        <fullName evidence="6">FAD-dependent oxidoreductase</fullName>
    </submittedName>
</protein>
<evidence type="ECO:0000256" key="2">
    <source>
        <dbReference type="ARBA" id="ARBA00010790"/>
    </source>
</evidence>
<dbReference type="Gene3D" id="3.50.50.60">
    <property type="entry name" value="FAD/NAD(P)-binding domain"/>
    <property type="match status" value="1"/>
</dbReference>
<dbReference type="InterPro" id="IPR000172">
    <property type="entry name" value="GMC_OxRdtase_N"/>
</dbReference>
<dbReference type="InterPro" id="IPR007867">
    <property type="entry name" value="GMC_OxRtase_C"/>
</dbReference>
<name>A0ABX8QRY9_9ACTN</name>
<sequence>MSDQQADVIVVGAGSAGSVVARRLADAGHSVLVVEAGPYRDVPAVDDPARMHELWNSPLDWGFRTVPQERAQGRELHLPRGRVVGGSHALNAMIWVRGNPADYDHWESLGNPGWSWRDVRPLFERADGLGTGGPGMLDILADFTPDPVQCSIVDAAQQAGLPLNPDYNGDTQDGVSFMQFTIRDHQRLTTARAYLAPVLERGVTLVPDVQVRRLLLEGNRCVGVEWDRGGVVERARAEQVVLCAGAIGSPVLLLRSGIGDGGDAVHLPGVGRNLQDHWLVPVIASTDRPPTLSRGLPHTQSHLFWRSRPELAVPDLQPLHFGVPLYEPWMEGPPHGFSLMAGLVRPESAGGIRLSGGSAEGEVLIDPRVLSDEADLEALCAAVRLCQEIMAASALRDGWGARELYPGPLAATGEGLRDYVRRTVLTYHHQAGTCKMGSDDAAVVDARLRVHGVDGLRVADASIMPTVTTGNTNAPAIMIGEKAADLLLG</sequence>
<dbReference type="RefSeq" id="WP_231333840.1">
    <property type="nucleotide sequence ID" value="NZ_CP059572.1"/>
</dbReference>
<dbReference type="PANTHER" id="PTHR11552:SF147">
    <property type="entry name" value="CHOLINE DEHYDROGENASE, MITOCHONDRIAL"/>
    <property type="match status" value="1"/>
</dbReference>
<dbReference type="Pfam" id="PF00732">
    <property type="entry name" value="GMC_oxred_N"/>
    <property type="match status" value="1"/>
</dbReference>
<dbReference type="PANTHER" id="PTHR11552">
    <property type="entry name" value="GLUCOSE-METHANOL-CHOLINE GMC OXIDOREDUCTASE"/>
    <property type="match status" value="1"/>
</dbReference>
<dbReference type="EMBL" id="CP059572">
    <property type="protein sequence ID" value="QXJ20739.1"/>
    <property type="molecule type" value="Genomic_DNA"/>
</dbReference>
<reference evidence="6" key="1">
    <citation type="submission" date="2020-07" db="EMBL/GenBank/DDBJ databases">
        <authorList>
            <person name="Tarantini F.S."/>
            <person name="Hong K.W."/>
            <person name="Chan K.G."/>
        </authorList>
    </citation>
    <scope>NUCLEOTIDE SEQUENCE</scope>
    <source>
        <strain evidence="6">32-07</strain>
    </source>
</reference>
<dbReference type="InterPro" id="IPR012132">
    <property type="entry name" value="GMC_OxRdtase"/>
</dbReference>
<dbReference type="Proteomes" id="UP001049518">
    <property type="component" value="Chromosome"/>
</dbReference>
<keyword evidence="3" id="KW-0285">Flavoprotein</keyword>
<keyword evidence="4" id="KW-0274">FAD</keyword>
<evidence type="ECO:0000259" key="5">
    <source>
        <dbReference type="PROSITE" id="PS00624"/>
    </source>
</evidence>
<evidence type="ECO:0000256" key="1">
    <source>
        <dbReference type="ARBA" id="ARBA00001974"/>
    </source>
</evidence>
<dbReference type="PIRSF" id="PIRSF000137">
    <property type="entry name" value="Alcohol_oxidase"/>
    <property type="match status" value="1"/>
</dbReference>
<keyword evidence="7" id="KW-1185">Reference proteome</keyword>
<gene>
    <name evidence="6" type="ORF">AGRA3207_001505</name>
</gene>
<accession>A0ABX8QRY9</accession>
<evidence type="ECO:0000313" key="7">
    <source>
        <dbReference type="Proteomes" id="UP001049518"/>
    </source>
</evidence>
<dbReference type="InterPro" id="IPR036188">
    <property type="entry name" value="FAD/NAD-bd_sf"/>
</dbReference>
<dbReference type="Gene3D" id="3.30.560.10">
    <property type="entry name" value="Glucose Oxidase, domain 3"/>
    <property type="match status" value="1"/>
</dbReference>
<feature type="domain" description="Glucose-methanol-choline oxidoreductase N-terminal" evidence="5">
    <location>
        <begin position="245"/>
        <end position="259"/>
    </location>
</feature>
<proteinExistence type="inferred from homology"/>
<evidence type="ECO:0000256" key="4">
    <source>
        <dbReference type="ARBA" id="ARBA00022827"/>
    </source>
</evidence>
<comment type="cofactor">
    <cofactor evidence="1">
        <name>FAD</name>
        <dbReference type="ChEBI" id="CHEBI:57692"/>
    </cofactor>
</comment>
<organism evidence="6 7">
    <name type="scientific">Actinomadura graeca</name>
    <dbReference type="NCBI Taxonomy" id="2750812"/>
    <lineage>
        <taxon>Bacteria</taxon>
        <taxon>Bacillati</taxon>
        <taxon>Actinomycetota</taxon>
        <taxon>Actinomycetes</taxon>
        <taxon>Streptosporangiales</taxon>
        <taxon>Thermomonosporaceae</taxon>
        <taxon>Actinomadura</taxon>
    </lineage>
</organism>
<dbReference type="SUPFAM" id="SSF54373">
    <property type="entry name" value="FAD-linked reductases, C-terminal domain"/>
    <property type="match status" value="1"/>
</dbReference>
<dbReference type="Pfam" id="PF05199">
    <property type="entry name" value="GMC_oxred_C"/>
    <property type="match status" value="1"/>
</dbReference>
<evidence type="ECO:0000256" key="3">
    <source>
        <dbReference type="ARBA" id="ARBA00022630"/>
    </source>
</evidence>